<dbReference type="RefSeq" id="WP_076399022.1">
    <property type="nucleotide sequence ID" value="NZ_FTOA01000002.1"/>
</dbReference>
<gene>
    <name evidence="1" type="ORF">SAMN05421779_102107</name>
</gene>
<dbReference type="Proteomes" id="UP000185678">
    <property type="component" value="Unassembled WGS sequence"/>
</dbReference>
<protein>
    <submittedName>
        <fullName evidence="1">Uncharacterized protein</fullName>
    </submittedName>
</protein>
<evidence type="ECO:0000313" key="2">
    <source>
        <dbReference type="Proteomes" id="UP000185678"/>
    </source>
</evidence>
<organism evidence="1 2">
    <name type="scientific">Insolitispirillum peregrinum</name>
    <dbReference type="NCBI Taxonomy" id="80876"/>
    <lineage>
        <taxon>Bacteria</taxon>
        <taxon>Pseudomonadati</taxon>
        <taxon>Pseudomonadota</taxon>
        <taxon>Alphaproteobacteria</taxon>
        <taxon>Rhodospirillales</taxon>
        <taxon>Novispirillaceae</taxon>
        <taxon>Insolitispirillum</taxon>
    </lineage>
</organism>
<dbReference type="STRING" id="80876.SAMN05421779_102107"/>
<name>A0A1N7JCR2_9PROT</name>
<reference evidence="1 2" key="1">
    <citation type="submission" date="2017-01" db="EMBL/GenBank/DDBJ databases">
        <authorList>
            <person name="Mah S.A."/>
            <person name="Swanson W.J."/>
            <person name="Moy G.W."/>
            <person name="Vacquier V.D."/>
        </authorList>
    </citation>
    <scope>NUCLEOTIDE SEQUENCE [LARGE SCALE GENOMIC DNA]</scope>
    <source>
        <strain evidence="1 2">DSM 11589</strain>
    </source>
</reference>
<sequence>MLPKEKKPSLLMDTFSFHSFLNSGFFYCWSLADQYDITVLVEQGYETSPALLTLHATGKIARIEVMPSWNHRLALFGWLGQRLPRLVAELQPSVVLINNWHSFHQKILSRLVRKLCPQTPIVVCLSVHHPVTDCIITDLHLVHARKKSWRKRWPWLPGALSDLFHDVWGWWVSLRDFTLLPTLFAGGPVRQSHCPWRGRLLHKDVGQLYDAIVCYSPVERQNYAMEAPDLDQVHLIRHPMSEAATQALFAAEERGNRIAALPSSCLDYENGQSHDQQVDHLVTVWSRALEIIQKKSHQPEIWWKLHPSFVDDPVMLDVTRKLADRLPGFQSMTGKMTAEQMIVQSSIVVGDVSSVLLWSMRLGQRLTISLDLFDMPGGDEMSYYPGIKVIRSWDELQDLDDAVLVDHGGQDTAYPTIGEFLSGFRREGLAA</sequence>
<evidence type="ECO:0000313" key="1">
    <source>
        <dbReference type="EMBL" id="SIS47090.1"/>
    </source>
</evidence>
<dbReference type="EMBL" id="FTOA01000002">
    <property type="protein sequence ID" value="SIS47090.1"/>
    <property type="molecule type" value="Genomic_DNA"/>
</dbReference>
<keyword evidence="2" id="KW-1185">Reference proteome</keyword>
<dbReference type="OrthoDB" id="9919050at2"/>
<accession>A0A1N7JCR2</accession>
<dbReference type="AlphaFoldDB" id="A0A1N7JCR2"/>
<proteinExistence type="predicted"/>